<comment type="caution">
    <text evidence="7">The sequence shown here is derived from an EMBL/GenBank/DDBJ whole genome shotgun (WGS) entry which is preliminary data.</text>
</comment>
<dbReference type="RefSeq" id="WP_111274732.1">
    <property type="nucleotide sequence ID" value="NZ_QFYS01000001.1"/>
</dbReference>
<comment type="similarity">
    <text evidence="2 6">Belongs to the GDT1 family.</text>
</comment>
<organism evidence="7 8">
    <name type="scientific">Phenylobacterium kunshanense</name>
    <dbReference type="NCBI Taxonomy" id="1445034"/>
    <lineage>
        <taxon>Bacteria</taxon>
        <taxon>Pseudomonadati</taxon>
        <taxon>Pseudomonadota</taxon>
        <taxon>Alphaproteobacteria</taxon>
        <taxon>Caulobacterales</taxon>
        <taxon>Caulobacteraceae</taxon>
        <taxon>Phenylobacterium</taxon>
    </lineage>
</organism>
<reference evidence="7 8" key="1">
    <citation type="submission" date="2018-05" db="EMBL/GenBank/DDBJ databases">
        <authorList>
            <person name="Lanie J.A."/>
            <person name="Ng W.-L."/>
            <person name="Kazmierczak K.M."/>
            <person name="Andrzejewski T.M."/>
            <person name="Davidsen T.M."/>
            <person name="Wayne K.J."/>
            <person name="Tettelin H."/>
            <person name="Glass J.I."/>
            <person name="Rusch D."/>
            <person name="Podicherti R."/>
            <person name="Tsui H.-C.T."/>
            <person name="Winkler M.E."/>
        </authorList>
    </citation>
    <scope>NUCLEOTIDE SEQUENCE [LARGE SCALE GENOMIC DNA]</scope>
    <source>
        <strain evidence="7 8">BUT-10</strain>
    </source>
</reference>
<proteinExistence type="inferred from homology"/>
<evidence type="ECO:0000256" key="6">
    <source>
        <dbReference type="RuleBase" id="RU365102"/>
    </source>
</evidence>
<evidence type="ECO:0000256" key="3">
    <source>
        <dbReference type="ARBA" id="ARBA00022692"/>
    </source>
</evidence>
<name>A0A328BPL8_9CAUL</name>
<keyword evidence="5 6" id="KW-0472">Membrane</keyword>
<evidence type="ECO:0000313" key="8">
    <source>
        <dbReference type="Proteomes" id="UP000249524"/>
    </source>
</evidence>
<feature type="transmembrane region" description="Helical" evidence="6">
    <location>
        <begin position="132"/>
        <end position="153"/>
    </location>
</feature>
<dbReference type="PANTHER" id="PTHR12608">
    <property type="entry name" value="TRANSMEMBRANE PROTEIN HTP-1 RELATED"/>
    <property type="match status" value="1"/>
</dbReference>
<sequence>MEAFLVSTGLVAVAEIGDKTQLLAMMLAARYRKPVPIIFGIFFATILNHAGAAALGFVVAKWLSGPTFQFLVAAGFIGMGLWALVPDKEDEDAGARTAGGVFLTTLVAFFLVEIGDKTQIATTLLAARFQELLLVTAGTTLGMMLANVPAVFLGEAATKVVPLKYVRIAAALVFIAIGISVMAAAFLKPGIFF</sequence>
<keyword evidence="3 6" id="KW-0812">Transmembrane</keyword>
<evidence type="ECO:0000256" key="1">
    <source>
        <dbReference type="ARBA" id="ARBA00004141"/>
    </source>
</evidence>
<evidence type="ECO:0000313" key="7">
    <source>
        <dbReference type="EMBL" id="RAK69242.1"/>
    </source>
</evidence>
<dbReference type="PANTHER" id="PTHR12608:SF1">
    <property type="entry name" value="TRANSMEMBRANE PROTEIN 165"/>
    <property type="match status" value="1"/>
</dbReference>
<feature type="transmembrane region" description="Helical" evidence="6">
    <location>
        <begin position="97"/>
        <end position="112"/>
    </location>
</feature>
<comment type="subcellular location">
    <subcellularLocation>
        <location evidence="1 6">Membrane</location>
        <topology evidence="1 6">Multi-pass membrane protein</topology>
    </subcellularLocation>
</comment>
<dbReference type="GO" id="GO:0016020">
    <property type="term" value="C:membrane"/>
    <property type="evidence" value="ECO:0007669"/>
    <property type="project" value="UniProtKB-SubCell"/>
</dbReference>
<dbReference type="Pfam" id="PF01169">
    <property type="entry name" value="GDT1"/>
    <property type="match status" value="2"/>
</dbReference>
<dbReference type="OrthoDB" id="9801356at2"/>
<gene>
    <name evidence="7" type="ORF">DJ019_01065</name>
</gene>
<accession>A0A328BPL8</accession>
<feature type="transmembrane region" description="Helical" evidence="6">
    <location>
        <begin position="38"/>
        <end position="60"/>
    </location>
</feature>
<dbReference type="GO" id="GO:0046873">
    <property type="term" value="F:metal ion transmembrane transporter activity"/>
    <property type="evidence" value="ECO:0007669"/>
    <property type="project" value="InterPro"/>
</dbReference>
<protein>
    <recommendedName>
        <fullName evidence="6">GDT1 family protein</fullName>
    </recommendedName>
</protein>
<evidence type="ECO:0000256" key="5">
    <source>
        <dbReference type="ARBA" id="ARBA00023136"/>
    </source>
</evidence>
<keyword evidence="4 6" id="KW-1133">Transmembrane helix</keyword>
<evidence type="ECO:0000256" key="2">
    <source>
        <dbReference type="ARBA" id="ARBA00009190"/>
    </source>
</evidence>
<dbReference type="AlphaFoldDB" id="A0A328BPL8"/>
<dbReference type="EMBL" id="QFYS01000001">
    <property type="protein sequence ID" value="RAK69242.1"/>
    <property type="molecule type" value="Genomic_DNA"/>
</dbReference>
<evidence type="ECO:0000256" key="4">
    <source>
        <dbReference type="ARBA" id="ARBA00022989"/>
    </source>
</evidence>
<dbReference type="Proteomes" id="UP000249524">
    <property type="component" value="Unassembled WGS sequence"/>
</dbReference>
<keyword evidence="8" id="KW-1185">Reference proteome</keyword>
<dbReference type="InterPro" id="IPR001727">
    <property type="entry name" value="GDT1-like"/>
</dbReference>
<feature type="transmembrane region" description="Helical" evidence="6">
    <location>
        <begin position="165"/>
        <end position="187"/>
    </location>
</feature>
<feature type="transmembrane region" description="Helical" evidence="6">
    <location>
        <begin position="67"/>
        <end position="85"/>
    </location>
</feature>